<gene>
    <name evidence="1" type="ORF">ANN_22354</name>
</gene>
<dbReference type="InterPro" id="IPR036397">
    <property type="entry name" value="RNaseH_sf"/>
</dbReference>
<dbReference type="EMBL" id="JAJSOF020000033">
    <property type="protein sequence ID" value="KAJ4430144.1"/>
    <property type="molecule type" value="Genomic_DNA"/>
</dbReference>
<comment type="caution">
    <text evidence="1">The sequence shown here is derived from an EMBL/GenBank/DDBJ whole genome shotgun (WGS) entry which is preliminary data.</text>
</comment>
<protein>
    <submittedName>
        <fullName evidence="1">Uncharacterized protein</fullName>
    </submittedName>
</protein>
<dbReference type="Gene3D" id="3.30.420.10">
    <property type="entry name" value="Ribonuclease H-like superfamily/Ribonuclease H"/>
    <property type="match status" value="1"/>
</dbReference>
<dbReference type="Proteomes" id="UP001148838">
    <property type="component" value="Unassembled WGS sequence"/>
</dbReference>
<evidence type="ECO:0000313" key="1">
    <source>
        <dbReference type="EMBL" id="KAJ4430144.1"/>
    </source>
</evidence>
<proteinExistence type="predicted"/>
<accession>A0ABQ8S8E2</accession>
<sequence length="568" mass="64026">MYTGTYSDREAFMLSLKNDLENSVSISMLCPDQKLNIVNQYIWPLQMAPIHQLPGTFLEDIDKLIRSSVKQMLMLPSDTPTSMLYASKNYRGLGLVRASWKAFLQHCNICITLILNENPYVNSMRPLISELNSSCQHLSLPCPVELRKSVTRKLREELRNAEFESWKVMPGRGRGVELYSQVPKANAWIFNKSGLSTSEWVTCLKMNANSAAVRGVPGRSLDGSRCRHGCPETETLAHVQVEEEVFCLATNGSSRRIDIIAYSQTTKKGYIIDPTVRIETGSSQPEDVNQENINIHLPTVDYFKAKYQLEDIEVTGLLIGARGVIPKFFERFRKTFELPQTLTADIITSVMFIVAYDIDGAILHHAVPPRQDGKLGLLLQVLVAPPSSSAQEKTTFGGTESTATAVKDLLRRWQWEILEYPSFSPDMSPCDYDLFAKVKEPLRGNRYNTRDELIHGIGQSIWNINKNGRADGVQCLPNIWQKVINKGATILELRVLYFHYSSGRQHSLKWVKDKRSNVLCTVVQQEEVESSYGSTIVQCLLRGNSRGELVEGRGGLLARFLDTQRTLA</sequence>
<name>A0ABQ8S8E2_PERAM</name>
<keyword evidence="2" id="KW-1185">Reference proteome</keyword>
<organism evidence="1 2">
    <name type="scientific">Periplaneta americana</name>
    <name type="common">American cockroach</name>
    <name type="synonym">Blatta americana</name>
    <dbReference type="NCBI Taxonomy" id="6978"/>
    <lineage>
        <taxon>Eukaryota</taxon>
        <taxon>Metazoa</taxon>
        <taxon>Ecdysozoa</taxon>
        <taxon>Arthropoda</taxon>
        <taxon>Hexapoda</taxon>
        <taxon>Insecta</taxon>
        <taxon>Pterygota</taxon>
        <taxon>Neoptera</taxon>
        <taxon>Polyneoptera</taxon>
        <taxon>Dictyoptera</taxon>
        <taxon>Blattodea</taxon>
        <taxon>Blattoidea</taxon>
        <taxon>Blattidae</taxon>
        <taxon>Blattinae</taxon>
        <taxon>Periplaneta</taxon>
    </lineage>
</organism>
<reference evidence="1 2" key="1">
    <citation type="journal article" date="2022" name="Allergy">
        <title>Genome assembly and annotation of Periplaneta americana reveal a comprehensive cockroach allergen profile.</title>
        <authorList>
            <person name="Wang L."/>
            <person name="Xiong Q."/>
            <person name="Saelim N."/>
            <person name="Wang L."/>
            <person name="Nong W."/>
            <person name="Wan A.T."/>
            <person name="Shi M."/>
            <person name="Liu X."/>
            <person name="Cao Q."/>
            <person name="Hui J.H.L."/>
            <person name="Sookrung N."/>
            <person name="Leung T.F."/>
            <person name="Tungtrongchitr A."/>
            <person name="Tsui S.K.W."/>
        </authorList>
    </citation>
    <scope>NUCLEOTIDE SEQUENCE [LARGE SCALE GENOMIC DNA]</scope>
    <source>
        <strain evidence="1">PWHHKU_190912</strain>
    </source>
</reference>
<evidence type="ECO:0000313" key="2">
    <source>
        <dbReference type="Proteomes" id="UP001148838"/>
    </source>
</evidence>